<evidence type="ECO:0000256" key="1">
    <source>
        <dbReference type="ARBA" id="ARBA00007867"/>
    </source>
</evidence>
<organism evidence="7 8">
    <name type="scientific">Hyella patelloides LEGE 07179</name>
    <dbReference type="NCBI Taxonomy" id="945734"/>
    <lineage>
        <taxon>Bacteria</taxon>
        <taxon>Bacillati</taxon>
        <taxon>Cyanobacteriota</taxon>
        <taxon>Cyanophyceae</taxon>
        <taxon>Pleurocapsales</taxon>
        <taxon>Hyellaceae</taxon>
        <taxon>Hyella</taxon>
    </lineage>
</organism>
<dbReference type="GO" id="GO:0004766">
    <property type="term" value="F:spermidine synthase activity"/>
    <property type="evidence" value="ECO:0007669"/>
    <property type="project" value="UniProtKB-UniRule"/>
</dbReference>
<keyword evidence="2 4" id="KW-0808">Transferase</keyword>
<evidence type="ECO:0000256" key="5">
    <source>
        <dbReference type="PROSITE-ProRule" id="PRU00354"/>
    </source>
</evidence>
<dbReference type="InterPro" id="IPR029063">
    <property type="entry name" value="SAM-dependent_MTases_sf"/>
</dbReference>
<dbReference type="OrthoDB" id="9793120at2"/>
<evidence type="ECO:0000256" key="2">
    <source>
        <dbReference type="ARBA" id="ARBA00022679"/>
    </source>
</evidence>
<feature type="binding site" evidence="4">
    <location>
        <position position="62"/>
    </location>
    <ligand>
        <name>spermidine</name>
        <dbReference type="ChEBI" id="CHEBI:57834"/>
    </ligand>
</feature>
<dbReference type="EMBL" id="CAACVJ010000040">
    <property type="protein sequence ID" value="VEP12102.1"/>
    <property type="molecule type" value="Genomic_DNA"/>
</dbReference>
<comment type="function">
    <text evidence="4">Catalyzes the irreversible transfer of a propylamine group from the amino donor S-adenosylmethioninamine (decarboxy-AdoMet) to putrescine (1,4-diaminobutane) to yield spermidine.</text>
</comment>
<dbReference type="GO" id="GO:0008295">
    <property type="term" value="P:spermidine biosynthetic process"/>
    <property type="evidence" value="ECO:0007669"/>
    <property type="project" value="UniProtKB-UniRule"/>
</dbReference>
<comment type="catalytic activity">
    <reaction evidence="4">
        <text>S-adenosyl 3-(methylsulfanyl)propylamine + putrescine = S-methyl-5'-thioadenosine + spermidine + H(+)</text>
        <dbReference type="Rhea" id="RHEA:12721"/>
        <dbReference type="ChEBI" id="CHEBI:15378"/>
        <dbReference type="ChEBI" id="CHEBI:17509"/>
        <dbReference type="ChEBI" id="CHEBI:57443"/>
        <dbReference type="ChEBI" id="CHEBI:57834"/>
        <dbReference type="ChEBI" id="CHEBI:326268"/>
        <dbReference type="EC" id="2.5.1.16"/>
    </reaction>
</comment>
<keyword evidence="8" id="KW-1185">Reference proteome</keyword>
<dbReference type="GO" id="GO:0010487">
    <property type="term" value="F:thermospermine synthase activity"/>
    <property type="evidence" value="ECO:0007669"/>
    <property type="project" value="UniProtKB-ARBA"/>
</dbReference>
<evidence type="ECO:0000256" key="3">
    <source>
        <dbReference type="ARBA" id="ARBA00023115"/>
    </source>
</evidence>
<feature type="binding site" evidence="4">
    <location>
        <position position="82"/>
    </location>
    <ligand>
        <name>S-methyl-5'-thioadenosine</name>
        <dbReference type="ChEBI" id="CHEBI:17509"/>
    </ligand>
</feature>
<dbReference type="RefSeq" id="WP_144869964.1">
    <property type="nucleotide sequence ID" value="NZ_LR213886.1"/>
</dbReference>
<dbReference type="Gene3D" id="3.40.50.150">
    <property type="entry name" value="Vaccinia Virus protein VP39"/>
    <property type="match status" value="1"/>
</dbReference>
<evidence type="ECO:0000256" key="4">
    <source>
        <dbReference type="HAMAP-Rule" id="MF_00198"/>
    </source>
</evidence>
<feature type="domain" description="PABS" evidence="6">
    <location>
        <begin position="1"/>
        <end position="217"/>
    </location>
</feature>
<gene>
    <name evidence="4 7" type="primary">speE</name>
    <name evidence="7" type="ORF">H1P_1340002</name>
</gene>
<dbReference type="Proteomes" id="UP000320055">
    <property type="component" value="Unassembled WGS sequence"/>
</dbReference>
<dbReference type="PANTHER" id="PTHR43317:SF1">
    <property type="entry name" value="THERMOSPERMINE SYNTHASE ACAULIS5"/>
    <property type="match status" value="1"/>
</dbReference>
<protein>
    <recommendedName>
        <fullName evidence="4">Polyamine aminopropyltransferase</fullName>
    </recommendedName>
    <alternativeName>
        <fullName evidence="4">Putrescine aminopropyltransferase</fullName>
        <shortName evidence="4">PAPT</shortName>
    </alternativeName>
    <alternativeName>
        <fullName evidence="4">Spermidine synthase</fullName>
        <shortName evidence="4">SPDS</shortName>
        <shortName evidence="4">SPDSY</shortName>
        <ecNumber evidence="4">2.5.1.16</ecNumber>
    </alternativeName>
</protein>
<reference evidence="7 8" key="1">
    <citation type="submission" date="2019-01" db="EMBL/GenBank/DDBJ databases">
        <authorList>
            <person name="Brito A."/>
        </authorList>
    </citation>
    <scope>NUCLEOTIDE SEQUENCE [LARGE SCALE GENOMIC DNA]</scope>
    <source>
        <strain evidence="7">1</strain>
    </source>
</reference>
<dbReference type="HAMAP" id="MF_00198">
    <property type="entry name" value="Spermidine_synth"/>
    <property type="match status" value="1"/>
</dbReference>
<sequence length="481" mass="55215">MPNSLFIEYHEDGLAFYINGDLQFDTVDEAIYHEYLVIPTIALAIKRFPDTNLKVLVCGGGDGLAVRECLRFAEVTSIDLVDYDAEVIKLARSVLKPYNKDSLSNSCVTVKIQEAFEFINACPDNFYHIVICDFTYPTSQEDTFVYSQEWFKQLNRVTVNRGIIASNGVSPENRTTAFWCLYKTILSAQFCLLPLQVTMPSFKALGYGNWGLLMASNQLITKQEIASLVFPSGIDYVTVDFLFKSCKFKQCIAEIRNNVTINTLANGHFFYYLLNPNYNIPKYLDISLVDFLELNETENYLTSDRNFLQLESIAQSWLSTLNHNSNSTIDIHKLLPIQHRYHTPKMNQEWLNYCQHLLAEINLEKLLNSVLKHSQNLSHKTKDELTSFLHELQTNKNKIKLNKERIELLMLVTVVLLTANLVAPDAVFAKGFGGEATDSTNYYNINRHIDYEAYTPKVIGLMLIFYGSYWLFDIIKRSEDD</sequence>
<keyword evidence="4" id="KW-0745">Spermidine biosynthesis</keyword>
<evidence type="ECO:0000259" key="6">
    <source>
        <dbReference type="PROSITE" id="PS51006"/>
    </source>
</evidence>
<dbReference type="PROSITE" id="PS51006">
    <property type="entry name" value="PABS_2"/>
    <property type="match status" value="1"/>
</dbReference>
<feature type="binding site" evidence="4">
    <location>
        <position position="33"/>
    </location>
    <ligand>
        <name>spermidine</name>
        <dbReference type="ChEBI" id="CHEBI:57834"/>
    </ligand>
</feature>
<dbReference type="Pfam" id="PF01564">
    <property type="entry name" value="Spermine_synth"/>
    <property type="match status" value="1"/>
</dbReference>
<comment type="similarity">
    <text evidence="1 4">Belongs to the spermidine/spermine synthase family.</text>
</comment>
<dbReference type="InterPro" id="IPR030374">
    <property type="entry name" value="PABS"/>
</dbReference>
<feature type="active site" description="Proton acceptor" evidence="4 5">
    <location>
        <position position="133"/>
    </location>
</feature>
<keyword evidence="3 4" id="KW-0620">Polyamine biosynthesis</keyword>
<dbReference type="InterPro" id="IPR001045">
    <property type="entry name" value="Spermi_synthase"/>
</dbReference>
<dbReference type="SUPFAM" id="SSF53335">
    <property type="entry name" value="S-adenosyl-L-methionine-dependent methyltransferases"/>
    <property type="match status" value="1"/>
</dbReference>
<dbReference type="PANTHER" id="PTHR43317">
    <property type="entry name" value="THERMOSPERMINE SYNTHASE ACAULIS5"/>
    <property type="match status" value="1"/>
</dbReference>
<evidence type="ECO:0000313" key="8">
    <source>
        <dbReference type="Proteomes" id="UP000320055"/>
    </source>
</evidence>
<dbReference type="UniPathway" id="UPA00248">
    <property type="reaction ID" value="UER00314"/>
</dbReference>
<comment type="pathway">
    <text evidence="4">Amine and polyamine biosynthesis; spermidine biosynthesis; spermidine from putrescine: step 1/1.</text>
</comment>
<proteinExistence type="inferred from homology"/>
<comment type="caution">
    <text evidence="4">Lacks conserved residue(s) required for the propagation of feature annotation.</text>
</comment>
<evidence type="ECO:0000313" key="7">
    <source>
        <dbReference type="EMBL" id="VEP12102.1"/>
    </source>
</evidence>
<name>A0A563VL06_9CYAN</name>
<dbReference type="EC" id="2.5.1.16" evidence="4"/>
<dbReference type="AlphaFoldDB" id="A0A563VL06"/>
<accession>A0A563VL06</accession>
<feature type="binding site" evidence="4">
    <location>
        <begin position="114"/>
        <end position="115"/>
    </location>
    <ligand>
        <name>S-methyl-5'-thioadenosine</name>
        <dbReference type="ChEBI" id="CHEBI:17509"/>
    </ligand>
</feature>
<comment type="subunit">
    <text evidence="4">Homodimer or homotetramer.</text>
</comment>